<dbReference type="GO" id="GO:0016705">
    <property type="term" value="F:oxidoreductase activity, acting on paired donors, with incorporation or reduction of molecular oxygen"/>
    <property type="evidence" value="ECO:0007669"/>
    <property type="project" value="InterPro"/>
</dbReference>
<dbReference type="PROSITE" id="PS00086">
    <property type="entry name" value="CYTOCHROME_P450"/>
    <property type="match status" value="1"/>
</dbReference>
<evidence type="ECO:0000313" key="8">
    <source>
        <dbReference type="Proteomes" id="UP000028545"/>
    </source>
</evidence>
<evidence type="ECO:0000256" key="6">
    <source>
        <dbReference type="RuleBase" id="RU000461"/>
    </source>
</evidence>
<evidence type="ECO:0000256" key="2">
    <source>
        <dbReference type="ARBA" id="ARBA00022723"/>
    </source>
</evidence>
<gene>
    <name evidence="7" type="ORF">SAPIO_CDS2459</name>
</gene>
<keyword evidence="4 5" id="KW-0408">Iron</keyword>
<dbReference type="InterPro" id="IPR002401">
    <property type="entry name" value="Cyt_P450_E_grp-I"/>
</dbReference>
<evidence type="ECO:0000256" key="1">
    <source>
        <dbReference type="ARBA" id="ARBA00010617"/>
    </source>
</evidence>
<evidence type="ECO:0008006" key="9">
    <source>
        <dbReference type="Google" id="ProtNLM"/>
    </source>
</evidence>
<keyword evidence="3 6" id="KW-0560">Oxidoreductase</keyword>
<evidence type="ECO:0000313" key="7">
    <source>
        <dbReference type="EMBL" id="KEZ45046.1"/>
    </source>
</evidence>
<comment type="cofactor">
    <cofactor evidence="5">
        <name>heme</name>
        <dbReference type="ChEBI" id="CHEBI:30413"/>
    </cofactor>
</comment>
<dbReference type="HOGENOM" id="CLU_001570_2_1_1"/>
<dbReference type="EMBL" id="JOWA01000086">
    <property type="protein sequence ID" value="KEZ45046.1"/>
    <property type="molecule type" value="Genomic_DNA"/>
</dbReference>
<keyword evidence="8" id="KW-1185">Reference proteome</keyword>
<keyword evidence="6" id="KW-0503">Monooxygenase</keyword>
<feature type="binding site" description="axial binding residue" evidence="5">
    <location>
        <position position="309"/>
    </location>
    <ligand>
        <name>heme</name>
        <dbReference type="ChEBI" id="CHEBI:30413"/>
    </ligand>
    <ligandPart>
        <name>Fe</name>
        <dbReference type="ChEBI" id="CHEBI:18248"/>
    </ligandPart>
</feature>
<dbReference type="InterPro" id="IPR050364">
    <property type="entry name" value="Cytochrome_P450_fung"/>
</dbReference>
<dbReference type="GO" id="GO:0005506">
    <property type="term" value="F:iron ion binding"/>
    <property type="evidence" value="ECO:0007669"/>
    <property type="project" value="InterPro"/>
</dbReference>
<evidence type="ECO:0000256" key="5">
    <source>
        <dbReference type="PIRSR" id="PIRSR602401-1"/>
    </source>
</evidence>
<dbReference type="PANTHER" id="PTHR46300">
    <property type="entry name" value="P450, PUTATIVE (EUROFUNG)-RELATED-RELATED"/>
    <property type="match status" value="1"/>
</dbReference>
<organism evidence="7 8">
    <name type="scientific">Pseudallescheria apiosperma</name>
    <name type="common">Scedosporium apiospermum</name>
    <dbReference type="NCBI Taxonomy" id="563466"/>
    <lineage>
        <taxon>Eukaryota</taxon>
        <taxon>Fungi</taxon>
        <taxon>Dikarya</taxon>
        <taxon>Ascomycota</taxon>
        <taxon>Pezizomycotina</taxon>
        <taxon>Sordariomycetes</taxon>
        <taxon>Hypocreomycetidae</taxon>
        <taxon>Microascales</taxon>
        <taxon>Microascaceae</taxon>
        <taxon>Scedosporium</taxon>
    </lineage>
</organism>
<dbReference type="PRINTS" id="PR00385">
    <property type="entry name" value="P450"/>
</dbReference>
<evidence type="ECO:0000256" key="4">
    <source>
        <dbReference type="ARBA" id="ARBA00023004"/>
    </source>
</evidence>
<dbReference type="KEGG" id="sapo:SAPIO_CDS2459"/>
<name>A0A084GCI4_PSEDA</name>
<dbReference type="GO" id="GO:0020037">
    <property type="term" value="F:heme binding"/>
    <property type="evidence" value="ECO:0007669"/>
    <property type="project" value="InterPro"/>
</dbReference>
<dbReference type="GO" id="GO:0004497">
    <property type="term" value="F:monooxygenase activity"/>
    <property type="evidence" value="ECO:0007669"/>
    <property type="project" value="UniProtKB-KW"/>
</dbReference>
<dbReference type="OMA" id="MDCEDEG"/>
<accession>A0A084GCI4</accession>
<dbReference type="VEuPathDB" id="FungiDB:SAPIO_CDS2459"/>
<keyword evidence="2 5" id="KW-0479">Metal-binding</keyword>
<dbReference type="RefSeq" id="XP_016644845.1">
    <property type="nucleotide sequence ID" value="XM_016785469.1"/>
</dbReference>
<dbReference type="GeneID" id="27721531"/>
<dbReference type="PRINTS" id="PR00463">
    <property type="entry name" value="EP450I"/>
</dbReference>
<proteinExistence type="inferred from homology"/>
<dbReference type="Gene3D" id="1.10.630.10">
    <property type="entry name" value="Cytochrome P450"/>
    <property type="match status" value="2"/>
</dbReference>
<dbReference type="InterPro" id="IPR001128">
    <property type="entry name" value="Cyt_P450"/>
</dbReference>
<sequence length="386" mass="44449">MPKSDQGPYLKRLGEKYGEMFTLKFGRTYWVVLNSRRVAHELLDKRATIYSSRQSLTMAHDIVSGGKRILLMPYGDDWRRQRKMMHRLLNVSQKATFRPFQDLESRALMFQLLDEPETCVFSKLIDELEGRVRRGVQQPCFMTELIHSNEEEKFSSDEIAFIAGTLIEAGTDTTRTSLLSLIAGTAMYPDWTKRAREELDIVCGANAERLPSFEDYDKLPMIKAAIKEAVRWRPTNAQTGIPHALTTDDEFEGYRLPAGTVVTWNNWGISWSEKEYREPERFEPERFLDKDVDKITKGHLGFGAGRRLCVGYNVAASNLFISVSRLVYCFDIEQCPSHPVVVDKPLAFDAKEEPYKVTIKPRSQAHQDLIERECRQAAAIHTHERY</sequence>
<dbReference type="InterPro" id="IPR017972">
    <property type="entry name" value="Cyt_P450_CS"/>
</dbReference>
<dbReference type="AlphaFoldDB" id="A0A084GCI4"/>
<evidence type="ECO:0000256" key="3">
    <source>
        <dbReference type="ARBA" id="ARBA00023002"/>
    </source>
</evidence>
<dbReference type="Proteomes" id="UP000028545">
    <property type="component" value="Unassembled WGS sequence"/>
</dbReference>
<comment type="similarity">
    <text evidence="1 6">Belongs to the cytochrome P450 family.</text>
</comment>
<dbReference type="PANTHER" id="PTHR46300:SF12">
    <property type="entry name" value="P450, PUTATIVE (EUROFUNG)-RELATED"/>
    <property type="match status" value="1"/>
</dbReference>
<protein>
    <recommendedName>
        <fullName evidence="9">Cytochrome P450</fullName>
    </recommendedName>
</protein>
<dbReference type="InterPro" id="IPR036396">
    <property type="entry name" value="Cyt_P450_sf"/>
</dbReference>
<dbReference type="Pfam" id="PF00067">
    <property type="entry name" value="p450"/>
    <property type="match status" value="2"/>
</dbReference>
<reference evidence="7 8" key="1">
    <citation type="journal article" date="2014" name="Genome Announc.">
        <title>Draft genome sequence of the pathogenic fungus Scedosporium apiospermum.</title>
        <authorList>
            <person name="Vandeputte P."/>
            <person name="Ghamrawi S."/>
            <person name="Rechenmann M."/>
            <person name="Iltis A."/>
            <person name="Giraud S."/>
            <person name="Fleury M."/>
            <person name="Thornton C."/>
            <person name="Delhaes L."/>
            <person name="Meyer W."/>
            <person name="Papon N."/>
            <person name="Bouchara J.P."/>
        </authorList>
    </citation>
    <scope>NUCLEOTIDE SEQUENCE [LARGE SCALE GENOMIC DNA]</scope>
    <source>
        <strain evidence="7 8">IHEM 14462</strain>
    </source>
</reference>
<comment type="caution">
    <text evidence="7">The sequence shown here is derived from an EMBL/GenBank/DDBJ whole genome shotgun (WGS) entry which is preliminary data.</text>
</comment>
<keyword evidence="5 6" id="KW-0349">Heme</keyword>
<dbReference type="SUPFAM" id="SSF48264">
    <property type="entry name" value="Cytochrome P450"/>
    <property type="match status" value="1"/>
</dbReference>
<dbReference type="OrthoDB" id="1103324at2759"/>